<organism evidence="1 2">
    <name type="scientific">Symbiodinium microadriaticum</name>
    <name type="common">Dinoflagellate</name>
    <name type="synonym">Zooxanthella microadriatica</name>
    <dbReference type="NCBI Taxonomy" id="2951"/>
    <lineage>
        <taxon>Eukaryota</taxon>
        <taxon>Sar</taxon>
        <taxon>Alveolata</taxon>
        <taxon>Dinophyceae</taxon>
        <taxon>Suessiales</taxon>
        <taxon>Symbiodiniaceae</taxon>
        <taxon>Symbiodinium</taxon>
    </lineage>
</organism>
<protein>
    <submittedName>
        <fullName evidence="1">Uncharacterized protein</fullName>
    </submittedName>
</protein>
<reference evidence="1 2" key="1">
    <citation type="submission" date="2016-02" db="EMBL/GenBank/DDBJ databases">
        <title>Genome analysis of coral dinoflagellate symbionts highlights evolutionary adaptations to a symbiotic lifestyle.</title>
        <authorList>
            <person name="Aranda M."/>
            <person name="Li Y."/>
            <person name="Liew Y.J."/>
            <person name="Baumgarten S."/>
            <person name="Simakov O."/>
            <person name="Wilson M."/>
            <person name="Piel J."/>
            <person name="Ashoor H."/>
            <person name="Bougouffa S."/>
            <person name="Bajic V.B."/>
            <person name="Ryu T."/>
            <person name="Ravasi T."/>
            <person name="Bayer T."/>
            <person name="Micklem G."/>
            <person name="Kim H."/>
            <person name="Bhak J."/>
            <person name="Lajeunesse T.C."/>
            <person name="Voolstra C.R."/>
        </authorList>
    </citation>
    <scope>NUCLEOTIDE SEQUENCE [LARGE SCALE GENOMIC DNA]</scope>
    <source>
        <strain evidence="1 2">CCMP2467</strain>
    </source>
</reference>
<comment type="caution">
    <text evidence="1">The sequence shown here is derived from an EMBL/GenBank/DDBJ whole genome shotgun (WGS) entry which is preliminary data.</text>
</comment>
<dbReference type="OMA" id="NTILCAP"/>
<keyword evidence="2" id="KW-1185">Reference proteome</keyword>
<accession>A0A1Q9CR92</accession>
<dbReference type="EMBL" id="LSRX01000977">
    <property type="protein sequence ID" value="OLP85443.1"/>
    <property type="molecule type" value="Genomic_DNA"/>
</dbReference>
<dbReference type="OrthoDB" id="408186at2759"/>
<dbReference type="AlphaFoldDB" id="A0A1Q9CR92"/>
<name>A0A1Q9CR92_SYMMI</name>
<dbReference type="Proteomes" id="UP000186817">
    <property type="component" value="Unassembled WGS sequence"/>
</dbReference>
<proteinExistence type="predicted"/>
<sequence length="435" mass="47041">MAGNLADVQKRGAILKASSHVGGMYRFASRVLRIDPYVGTSELIGPEFTLPDPVKLAQDFGDSIGDGDGDVSDESWGKWMDGALAANGCLYCQPWCASHVLKIDTRNGSVELIGPDLGWAPDKYRAAVVATDGVIYCPPHSARRVMKVEIATDTVSFIGPDYGTKPGKWWAGAMTLVNTILCAPHSAGQVLQIDLFCQMCSLVGRDFGSGEAKYRSIVQSNDGCFYCPPCNAPQVLCIDPLTPDADYVGPDLCCGGFKWVVAGLGEDGCVYSPPWLAHKSLRVDVPTRWARQIGKNQGWGGGKWEAMYPHEATDTLSLDTLIGTTEVLRLTFKNLQLDSPSGPEPKIRHSPGLQAVCKSRGPPASYRDDVLAAPPKLGAIPHKALWKKARSSTGAIRRQDAMPDAVQWVQIVSKTDCYWNCGTTPRDVLPNETDA</sequence>
<evidence type="ECO:0000313" key="1">
    <source>
        <dbReference type="EMBL" id="OLP85443.1"/>
    </source>
</evidence>
<gene>
    <name evidence="1" type="ORF">AK812_SmicGene33571</name>
</gene>
<evidence type="ECO:0000313" key="2">
    <source>
        <dbReference type="Proteomes" id="UP000186817"/>
    </source>
</evidence>